<evidence type="ECO:0000256" key="5">
    <source>
        <dbReference type="SAM" id="Coils"/>
    </source>
</evidence>
<proteinExistence type="predicted"/>
<name>A0A8H7BMF9_9FUNG</name>
<dbReference type="SUPFAM" id="SSF54928">
    <property type="entry name" value="RNA-binding domain, RBD"/>
    <property type="match status" value="1"/>
</dbReference>
<dbReference type="Pfam" id="PF05383">
    <property type="entry name" value="La"/>
    <property type="match status" value="1"/>
</dbReference>
<dbReference type="InterPro" id="IPR036390">
    <property type="entry name" value="WH_DNA-bd_sf"/>
</dbReference>
<sequence length="277" mass="32255">MADLKQKIRKQVEFYFSDSNLPFDKFLWKLTEQGKNGFVPITTIASFKKMRMLTTDLDLIIDAIKSSEFLEVDESNEKLRRKTPVAQHDITSQSIYAKGFPKVDETVADSEEANEKVLQLQDKIVEFFEQHGKVLSIRMRKTEERPNKFKGSVFVEFDSAETAEKVASMTLEYDGVPLELKKKQDYIEEKTELYKDSDKTGRRYKFNAFKQQQKVQPKYQKNQQRKQKPKRKERDDSEKAESEEATNEASEPVVGEKRALEEADTTSEPAEQKQKLE</sequence>
<evidence type="ECO:0000313" key="9">
    <source>
        <dbReference type="EMBL" id="KAF7724322.1"/>
    </source>
</evidence>
<keyword evidence="5" id="KW-0175">Coiled coil</keyword>
<dbReference type="PROSITE" id="PS50102">
    <property type="entry name" value="RRM"/>
    <property type="match status" value="1"/>
</dbReference>
<reference evidence="9" key="1">
    <citation type="submission" date="2020-01" db="EMBL/GenBank/DDBJ databases">
        <title>Genome Sequencing of Three Apophysomyces-Like Fungal Strains Confirms a Novel Fungal Genus in the Mucoromycota with divergent Burkholderia-like Endosymbiotic Bacteria.</title>
        <authorList>
            <person name="Stajich J.E."/>
            <person name="Macias A.M."/>
            <person name="Carter-House D."/>
            <person name="Lovett B."/>
            <person name="Kasson L.R."/>
            <person name="Berry K."/>
            <person name="Grigoriev I."/>
            <person name="Chang Y."/>
            <person name="Spatafora J."/>
            <person name="Kasson M.T."/>
        </authorList>
    </citation>
    <scope>NUCLEOTIDE SEQUENCE</scope>
    <source>
        <strain evidence="9">NRRL A-21654</strain>
    </source>
</reference>
<dbReference type="CDD" id="cd12291">
    <property type="entry name" value="RRM1_La"/>
    <property type="match status" value="1"/>
</dbReference>
<comment type="caution">
    <text evidence="9">The sequence shown here is derived from an EMBL/GenBank/DDBJ whole genome shotgun (WGS) entry which is preliminary data.</text>
</comment>
<dbReference type="SMART" id="SM00715">
    <property type="entry name" value="LA"/>
    <property type="match status" value="1"/>
</dbReference>
<dbReference type="InterPro" id="IPR000504">
    <property type="entry name" value="RRM_dom"/>
</dbReference>
<dbReference type="PANTHER" id="PTHR22792">
    <property type="entry name" value="LUPUS LA PROTEIN-RELATED"/>
    <property type="match status" value="1"/>
</dbReference>
<dbReference type="Gene3D" id="3.30.70.330">
    <property type="match status" value="1"/>
</dbReference>
<organism evidence="9 10">
    <name type="scientific">Apophysomyces ossiformis</name>
    <dbReference type="NCBI Taxonomy" id="679940"/>
    <lineage>
        <taxon>Eukaryota</taxon>
        <taxon>Fungi</taxon>
        <taxon>Fungi incertae sedis</taxon>
        <taxon>Mucoromycota</taxon>
        <taxon>Mucoromycotina</taxon>
        <taxon>Mucoromycetes</taxon>
        <taxon>Mucorales</taxon>
        <taxon>Mucorineae</taxon>
        <taxon>Mucoraceae</taxon>
        <taxon>Apophysomyces</taxon>
    </lineage>
</organism>
<comment type="subcellular location">
    <subcellularLocation>
        <location evidence="1">Nucleus</location>
    </subcellularLocation>
</comment>
<feature type="compositionally biased region" description="Basic and acidic residues" evidence="6">
    <location>
        <begin position="232"/>
        <end position="242"/>
    </location>
</feature>
<dbReference type="Gene3D" id="1.10.10.10">
    <property type="entry name" value="Winged helix-like DNA-binding domain superfamily/Winged helix DNA-binding domain"/>
    <property type="match status" value="1"/>
</dbReference>
<dbReference type="EMBL" id="JABAYA010000123">
    <property type="protein sequence ID" value="KAF7724322.1"/>
    <property type="molecule type" value="Genomic_DNA"/>
</dbReference>
<keyword evidence="3" id="KW-0539">Nucleus</keyword>
<feature type="coiled-coil region" evidence="5">
    <location>
        <begin position="103"/>
        <end position="130"/>
    </location>
</feature>
<feature type="domain" description="RRM" evidence="7">
    <location>
        <begin position="93"/>
        <end position="192"/>
    </location>
</feature>
<keyword evidence="2 4" id="KW-0694">RNA-binding</keyword>
<dbReference type="InterPro" id="IPR045180">
    <property type="entry name" value="La_dom_prot"/>
</dbReference>
<feature type="domain" description="HTH La-type RNA-binding" evidence="8">
    <location>
        <begin position="1"/>
        <end position="89"/>
    </location>
</feature>
<dbReference type="OrthoDB" id="439993at2759"/>
<feature type="compositionally biased region" description="Low complexity" evidence="6">
    <location>
        <begin position="211"/>
        <end position="222"/>
    </location>
</feature>
<dbReference type="AlphaFoldDB" id="A0A8H7BMF9"/>
<gene>
    <name evidence="9" type="ORF">EC973_001168</name>
</gene>
<evidence type="ECO:0000256" key="1">
    <source>
        <dbReference type="ARBA" id="ARBA00004123"/>
    </source>
</evidence>
<dbReference type="GO" id="GO:0006396">
    <property type="term" value="P:RNA processing"/>
    <property type="evidence" value="ECO:0007669"/>
    <property type="project" value="InterPro"/>
</dbReference>
<dbReference type="InterPro" id="IPR002344">
    <property type="entry name" value="Lupus_La"/>
</dbReference>
<dbReference type="SMART" id="SM00360">
    <property type="entry name" value="RRM"/>
    <property type="match status" value="1"/>
</dbReference>
<keyword evidence="10" id="KW-1185">Reference proteome</keyword>
<evidence type="ECO:0000313" key="10">
    <source>
        <dbReference type="Proteomes" id="UP000605846"/>
    </source>
</evidence>
<dbReference type="InterPro" id="IPR035979">
    <property type="entry name" value="RBD_domain_sf"/>
</dbReference>
<evidence type="ECO:0000256" key="3">
    <source>
        <dbReference type="ARBA" id="ARBA00023242"/>
    </source>
</evidence>
<dbReference type="GO" id="GO:0003729">
    <property type="term" value="F:mRNA binding"/>
    <property type="evidence" value="ECO:0007669"/>
    <property type="project" value="TreeGrafter"/>
</dbReference>
<dbReference type="InterPro" id="IPR012677">
    <property type="entry name" value="Nucleotide-bd_a/b_plait_sf"/>
</dbReference>
<protein>
    <submittedName>
        <fullName evidence="9">Uncharacterized protein</fullName>
    </submittedName>
</protein>
<evidence type="ECO:0000259" key="7">
    <source>
        <dbReference type="PROSITE" id="PS50102"/>
    </source>
</evidence>
<dbReference type="FunFam" id="1.10.10.10:FF:000158">
    <property type="entry name" value="La ribonucleoprotein domain family member 7"/>
    <property type="match status" value="1"/>
</dbReference>
<evidence type="ECO:0000256" key="6">
    <source>
        <dbReference type="SAM" id="MobiDB-lite"/>
    </source>
</evidence>
<dbReference type="GO" id="GO:1990904">
    <property type="term" value="C:ribonucleoprotein complex"/>
    <property type="evidence" value="ECO:0007669"/>
    <property type="project" value="InterPro"/>
</dbReference>
<dbReference type="GO" id="GO:0005634">
    <property type="term" value="C:nucleus"/>
    <property type="evidence" value="ECO:0007669"/>
    <property type="project" value="UniProtKB-SubCell"/>
</dbReference>
<dbReference type="InterPro" id="IPR036388">
    <property type="entry name" value="WH-like_DNA-bd_sf"/>
</dbReference>
<dbReference type="InterPro" id="IPR006630">
    <property type="entry name" value="La_HTH"/>
</dbReference>
<evidence type="ECO:0000256" key="4">
    <source>
        <dbReference type="PROSITE-ProRule" id="PRU00332"/>
    </source>
</evidence>
<dbReference type="Proteomes" id="UP000605846">
    <property type="component" value="Unassembled WGS sequence"/>
</dbReference>
<evidence type="ECO:0000259" key="8">
    <source>
        <dbReference type="PROSITE" id="PS50961"/>
    </source>
</evidence>
<dbReference type="PANTHER" id="PTHR22792:SF140">
    <property type="entry name" value="ACHILLES, ISOFORM A"/>
    <property type="match status" value="1"/>
</dbReference>
<accession>A0A8H7BMF9</accession>
<evidence type="ECO:0000256" key="2">
    <source>
        <dbReference type="ARBA" id="ARBA00022884"/>
    </source>
</evidence>
<feature type="region of interest" description="Disordered" evidence="6">
    <location>
        <begin position="211"/>
        <end position="277"/>
    </location>
</feature>
<dbReference type="Pfam" id="PF00076">
    <property type="entry name" value="RRM_1"/>
    <property type="match status" value="1"/>
</dbReference>
<dbReference type="PRINTS" id="PR00302">
    <property type="entry name" value="LUPUSLA"/>
</dbReference>
<dbReference type="SUPFAM" id="SSF46785">
    <property type="entry name" value="Winged helix' DNA-binding domain"/>
    <property type="match status" value="1"/>
</dbReference>
<dbReference type="PROSITE" id="PS50961">
    <property type="entry name" value="HTH_LA"/>
    <property type="match status" value="1"/>
</dbReference>